<evidence type="ECO:0000313" key="2">
    <source>
        <dbReference type="Proteomes" id="UP000186955"/>
    </source>
</evidence>
<dbReference type="EMBL" id="MNBE01000099">
    <property type="protein sequence ID" value="OKP14373.1"/>
    <property type="molecule type" value="Genomic_DNA"/>
</dbReference>
<keyword evidence="2" id="KW-1185">Reference proteome</keyword>
<sequence>MQSTAVKATIRTSKLQCRFRAAQRLQVATLDSPVAERLRKASQATRDLRHASQLENCLRR</sequence>
<dbReference type="Proteomes" id="UP000186955">
    <property type="component" value="Unassembled WGS sequence"/>
</dbReference>
<organism evidence="1 2">
    <name type="scientific">Penicillium subrubescens</name>
    <dbReference type="NCBI Taxonomy" id="1316194"/>
    <lineage>
        <taxon>Eukaryota</taxon>
        <taxon>Fungi</taxon>
        <taxon>Dikarya</taxon>
        <taxon>Ascomycota</taxon>
        <taxon>Pezizomycotina</taxon>
        <taxon>Eurotiomycetes</taxon>
        <taxon>Eurotiomycetidae</taxon>
        <taxon>Eurotiales</taxon>
        <taxon>Aspergillaceae</taxon>
        <taxon>Penicillium</taxon>
    </lineage>
</organism>
<protein>
    <submittedName>
        <fullName evidence="1">Uncharacterized protein</fullName>
    </submittedName>
</protein>
<proteinExistence type="predicted"/>
<evidence type="ECO:0000313" key="1">
    <source>
        <dbReference type="EMBL" id="OKP14373.1"/>
    </source>
</evidence>
<comment type="caution">
    <text evidence="1">The sequence shown here is derived from an EMBL/GenBank/DDBJ whole genome shotgun (WGS) entry which is preliminary data.</text>
</comment>
<dbReference type="AlphaFoldDB" id="A0A1Q5UPH7"/>
<reference evidence="1 2" key="1">
    <citation type="submission" date="2016-10" db="EMBL/GenBank/DDBJ databases">
        <title>Genome sequence of the ascomycete fungus Penicillium subrubescens.</title>
        <authorList>
            <person name="De Vries R.P."/>
            <person name="Peng M."/>
            <person name="Dilokpimol A."/>
            <person name="Hilden K."/>
            <person name="Makela M.R."/>
            <person name="Grigoriev I."/>
            <person name="Riley R."/>
            <person name="Granchi Z."/>
        </authorList>
    </citation>
    <scope>NUCLEOTIDE SEQUENCE [LARGE SCALE GENOMIC DNA]</scope>
    <source>
        <strain evidence="1 2">CBS 132785</strain>
    </source>
</reference>
<name>A0A1Q5UPH7_9EURO</name>
<gene>
    <name evidence="1" type="ORF">PENSUB_14152</name>
</gene>
<accession>A0A1Q5UPH7</accession>